<evidence type="ECO:0000313" key="3">
    <source>
        <dbReference type="EMBL" id="BAO56154.1"/>
    </source>
</evidence>
<dbReference type="EMBL" id="AP014548">
    <property type="protein sequence ID" value="BAO56154.1"/>
    <property type="molecule type" value="Genomic_DNA"/>
</dbReference>
<dbReference type="PROSITE" id="PS50943">
    <property type="entry name" value="HTH_CROC1"/>
    <property type="match status" value="1"/>
</dbReference>
<dbReference type="STRING" id="1454201.NMS_2145"/>
<name>W8VR97_9FLAO</name>
<protein>
    <recommendedName>
        <fullName evidence="2">HTH cro/C1-type domain-containing protein</fullName>
    </recommendedName>
</protein>
<sequence>MERHDLNASSFAEQIGVGRSSISHILSGRNKPSLDFIMSVLKQFPDVDLYWLLNGKGTYSTSEVLEKSPQIVTPTDSGSGKKRLEEPQANTSTSIDPVKNESTETTNLLTSTLSKKGKNITKVILIYDDCTFEAFDS</sequence>
<organism evidence="3 4">
    <name type="scientific">Nonlabens marinus S1-08</name>
    <dbReference type="NCBI Taxonomy" id="1454201"/>
    <lineage>
        <taxon>Bacteria</taxon>
        <taxon>Pseudomonadati</taxon>
        <taxon>Bacteroidota</taxon>
        <taxon>Flavobacteriia</taxon>
        <taxon>Flavobacteriales</taxon>
        <taxon>Flavobacteriaceae</taxon>
        <taxon>Nonlabens</taxon>
    </lineage>
</organism>
<dbReference type="Pfam" id="PF01381">
    <property type="entry name" value="HTH_3"/>
    <property type="match status" value="1"/>
</dbReference>
<dbReference type="Proteomes" id="UP000031760">
    <property type="component" value="Chromosome"/>
</dbReference>
<proteinExistence type="predicted"/>
<dbReference type="AlphaFoldDB" id="W8VR97"/>
<dbReference type="InterPro" id="IPR010982">
    <property type="entry name" value="Lambda_DNA-bd_dom_sf"/>
</dbReference>
<dbReference type="Gene3D" id="1.10.260.40">
    <property type="entry name" value="lambda repressor-like DNA-binding domains"/>
    <property type="match status" value="1"/>
</dbReference>
<dbReference type="GO" id="GO:0003677">
    <property type="term" value="F:DNA binding"/>
    <property type="evidence" value="ECO:0007669"/>
    <property type="project" value="InterPro"/>
</dbReference>
<evidence type="ECO:0000313" key="4">
    <source>
        <dbReference type="Proteomes" id="UP000031760"/>
    </source>
</evidence>
<dbReference type="InterPro" id="IPR001387">
    <property type="entry name" value="Cro/C1-type_HTH"/>
</dbReference>
<dbReference type="KEGG" id="nmf:NMS_2145"/>
<gene>
    <name evidence="3" type="ORF">NMS_2145</name>
</gene>
<reference evidence="3 4" key="1">
    <citation type="journal article" date="2014" name="Proc. Natl. Acad. Sci. U.S.A.">
        <title>Functional characterization of flavobacteria rhodopsins reveals a unique class of light-driven chloride pump in bacteria.</title>
        <authorList>
            <person name="Yoshizawa S."/>
            <person name="Kumagai Y."/>
            <person name="Kim H."/>
            <person name="Ogura Y."/>
            <person name="Hayashi T."/>
            <person name="Iwasaki W."/>
            <person name="DeLong E.F."/>
            <person name="Kogure K."/>
        </authorList>
    </citation>
    <scope>NUCLEOTIDE SEQUENCE [LARGE SCALE GENOMIC DNA]</scope>
    <source>
        <strain evidence="3 4">S1-08</strain>
    </source>
</reference>
<accession>W8VR97</accession>
<dbReference type="CDD" id="cd00093">
    <property type="entry name" value="HTH_XRE"/>
    <property type="match status" value="1"/>
</dbReference>
<evidence type="ECO:0000259" key="2">
    <source>
        <dbReference type="PROSITE" id="PS50943"/>
    </source>
</evidence>
<evidence type="ECO:0000256" key="1">
    <source>
        <dbReference type="SAM" id="MobiDB-lite"/>
    </source>
</evidence>
<keyword evidence="4" id="KW-1185">Reference proteome</keyword>
<feature type="domain" description="HTH cro/C1-type" evidence="2">
    <location>
        <begin position="2"/>
        <end position="52"/>
    </location>
</feature>
<feature type="region of interest" description="Disordered" evidence="1">
    <location>
        <begin position="68"/>
        <end position="105"/>
    </location>
</feature>
<dbReference type="HOGENOM" id="CLU_105312_0_0_10"/>
<dbReference type="SUPFAM" id="SSF47413">
    <property type="entry name" value="lambda repressor-like DNA-binding domains"/>
    <property type="match status" value="1"/>
</dbReference>